<keyword evidence="2" id="KW-1185">Reference proteome</keyword>
<feature type="non-terminal residue" evidence="1">
    <location>
        <position position="422"/>
    </location>
</feature>
<organism evidence="1 2">
    <name type="scientific">Pluteus cervinus</name>
    <dbReference type="NCBI Taxonomy" id="181527"/>
    <lineage>
        <taxon>Eukaryota</taxon>
        <taxon>Fungi</taxon>
        <taxon>Dikarya</taxon>
        <taxon>Basidiomycota</taxon>
        <taxon>Agaricomycotina</taxon>
        <taxon>Agaricomycetes</taxon>
        <taxon>Agaricomycetidae</taxon>
        <taxon>Agaricales</taxon>
        <taxon>Pluteineae</taxon>
        <taxon>Pluteaceae</taxon>
        <taxon>Pluteus</taxon>
    </lineage>
</organism>
<proteinExistence type="predicted"/>
<gene>
    <name evidence="1" type="ORF">BDN72DRAFT_864677</name>
</gene>
<evidence type="ECO:0000313" key="2">
    <source>
        <dbReference type="Proteomes" id="UP000308600"/>
    </source>
</evidence>
<dbReference type="Proteomes" id="UP000308600">
    <property type="component" value="Unassembled WGS sequence"/>
</dbReference>
<accession>A0ACD3A2U3</accession>
<evidence type="ECO:0000313" key="1">
    <source>
        <dbReference type="EMBL" id="TFK60032.1"/>
    </source>
</evidence>
<protein>
    <submittedName>
        <fullName evidence="1">Uncharacterized protein</fullName>
    </submittedName>
</protein>
<dbReference type="EMBL" id="ML208843">
    <property type="protein sequence ID" value="TFK60032.1"/>
    <property type="molecule type" value="Genomic_DNA"/>
</dbReference>
<sequence length="422" mass="47757">MSSSTSTPLLPPSLVPTALWISDNHTTTVSRMVPSVVLRRPRLQENQLRLRPADSSTPTASTAGCLLDPTLYPLHHHQHRRLMMLWWFSTSPTPTMPSNDGFQPGSERFRGSAASVSKLWGSFWMPGIKFWGGIRLQPRPTAVTNSIHNQPPTSQNPINNHRHSHSKEPDNVCLCYHYHHRCQIKGFRPVHATSPKTCRWTTPTSSAVERRRYVQGFSCEVGALGGWGLSGCGRVKWQRKKGVDSPPRLASTRWSTHSADTLPERPSPSKRVHASLDRITSISFDLNITSLFTATSNDVDASTPFHLDHQYLRLLTAFWLVGDFDLTSKTVQRRLSLTFGRTRMRSLDALQPPTSFETLPTAPTLSDNGFKPGPEHLRESNHDVHQREAQPSHASFKYTRLSVFWDLQWFSWAREDDMDIVI</sequence>
<name>A0ACD3A2U3_9AGAR</name>
<reference evidence="1 2" key="1">
    <citation type="journal article" date="2019" name="Nat. Ecol. Evol.">
        <title>Megaphylogeny resolves global patterns of mushroom evolution.</title>
        <authorList>
            <person name="Varga T."/>
            <person name="Krizsan K."/>
            <person name="Foldi C."/>
            <person name="Dima B."/>
            <person name="Sanchez-Garcia M."/>
            <person name="Sanchez-Ramirez S."/>
            <person name="Szollosi G.J."/>
            <person name="Szarkandi J.G."/>
            <person name="Papp V."/>
            <person name="Albert L."/>
            <person name="Andreopoulos W."/>
            <person name="Angelini C."/>
            <person name="Antonin V."/>
            <person name="Barry K.W."/>
            <person name="Bougher N.L."/>
            <person name="Buchanan P."/>
            <person name="Buyck B."/>
            <person name="Bense V."/>
            <person name="Catcheside P."/>
            <person name="Chovatia M."/>
            <person name="Cooper J."/>
            <person name="Damon W."/>
            <person name="Desjardin D."/>
            <person name="Finy P."/>
            <person name="Geml J."/>
            <person name="Haridas S."/>
            <person name="Hughes K."/>
            <person name="Justo A."/>
            <person name="Karasinski D."/>
            <person name="Kautmanova I."/>
            <person name="Kiss B."/>
            <person name="Kocsube S."/>
            <person name="Kotiranta H."/>
            <person name="LaButti K.M."/>
            <person name="Lechner B.E."/>
            <person name="Liimatainen K."/>
            <person name="Lipzen A."/>
            <person name="Lukacs Z."/>
            <person name="Mihaltcheva S."/>
            <person name="Morgado L.N."/>
            <person name="Niskanen T."/>
            <person name="Noordeloos M.E."/>
            <person name="Ohm R.A."/>
            <person name="Ortiz-Santana B."/>
            <person name="Ovrebo C."/>
            <person name="Racz N."/>
            <person name="Riley R."/>
            <person name="Savchenko A."/>
            <person name="Shiryaev A."/>
            <person name="Soop K."/>
            <person name="Spirin V."/>
            <person name="Szebenyi C."/>
            <person name="Tomsovsky M."/>
            <person name="Tulloss R.E."/>
            <person name="Uehling J."/>
            <person name="Grigoriev I.V."/>
            <person name="Vagvolgyi C."/>
            <person name="Papp T."/>
            <person name="Martin F.M."/>
            <person name="Miettinen O."/>
            <person name="Hibbett D.S."/>
            <person name="Nagy L.G."/>
        </authorList>
    </citation>
    <scope>NUCLEOTIDE SEQUENCE [LARGE SCALE GENOMIC DNA]</scope>
    <source>
        <strain evidence="1 2">NL-1719</strain>
    </source>
</reference>